<dbReference type="EMBL" id="JARK01001371">
    <property type="protein sequence ID" value="EYC16038.1"/>
    <property type="molecule type" value="Genomic_DNA"/>
</dbReference>
<evidence type="ECO:0000313" key="1">
    <source>
        <dbReference type="EMBL" id="EYC16038.1"/>
    </source>
</evidence>
<protein>
    <submittedName>
        <fullName evidence="1">Uncharacterized protein</fullName>
    </submittedName>
</protein>
<comment type="caution">
    <text evidence="1">The sequence shown here is derived from an EMBL/GenBank/DDBJ whole genome shotgun (WGS) entry which is preliminary data.</text>
</comment>
<proteinExistence type="predicted"/>
<organism evidence="1 2">
    <name type="scientific">Ancylostoma ceylanicum</name>
    <dbReference type="NCBI Taxonomy" id="53326"/>
    <lineage>
        <taxon>Eukaryota</taxon>
        <taxon>Metazoa</taxon>
        <taxon>Ecdysozoa</taxon>
        <taxon>Nematoda</taxon>
        <taxon>Chromadorea</taxon>
        <taxon>Rhabditida</taxon>
        <taxon>Rhabditina</taxon>
        <taxon>Rhabditomorpha</taxon>
        <taxon>Strongyloidea</taxon>
        <taxon>Ancylostomatidae</taxon>
        <taxon>Ancylostomatinae</taxon>
        <taxon>Ancylostoma</taxon>
    </lineage>
</organism>
<evidence type="ECO:0000313" key="2">
    <source>
        <dbReference type="Proteomes" id="UP000024635"/>
    </source>
</evidence>
<name>A0A016UNK1_9BILA</name>
<gene>
    <name evidence="1" type="primary">Acey_s0035.g3109</name>
    <name evidence="1" type="ORF">Y032_0035g3109</name>
</gene>
<reference evidence="2" key="1">
    <citation type="journal article" date="2015" name="Nat. Genet.">
        <title>The genome and transcriptome of the zoonotic hookworm Ancylostoma ceylanicum identify infection-specific gene families.</title>
        <authorList>
            <person name="Schwarz E.M."/>
            <person name="Hu Y."/>
            <person name="Antoshechkin I."/>
            <person name="Miller M.M."/>
            <person name="Sternberg P.W."/>
            <person name="Aroian R.V."/>
        </authorList>
    </citation>
    <scope>NUCLEOTIDE SEQUENCE</scope>
    <source>
        <strain evidence="2">HY135</strain>
    </source>
</reference>
<sequence length="67" mass="7205">MSYLKTLCTMTFGRIFAKCAMLIALKAAPAEFSDLGIPAHFGVVLSSSFHIDMILARPKAGKEIEGS</sequence>
<keyword evidence="2" id="KW-1185">Reference proteome</keyword>
<dbReference type="AlphaFoldDB" id="A0A016UNK1"/>
<dbReference type="Proteomes" id="UP000024635">
    <property type="component" value="Unassembled WGS sequence"/>
</dbReference>
<accession>A0A016UNK1</accession>